<accession>A0A520LLC0</accession>
<keyword evidence="1" id="KW-0472">Membrane</keyword>
<protein>
    <submittedName>
        <fullName evidence="3">Class A beta-lactamase-related serine hydrolase</fullName>
    </submittedName>
</protein>
<keyword evidence="1" id="KW-0812">Transmembrane</keyword>
<evidence type="ECO:0000259" key="2">
    <source>
        <dbReference type="Pfam" id="PF00144"/>
    </source>
</evidence>
<keyword evidence="3" id="KW-0378">Hydrolase</keyword>
<comment type="caution">
    <text evidence="3">The sequence shown here is derived from an EMBL/GenBank/DDBJ whole genome shotgun (WGS) entry which is preliminary data.</text>
</comment>
<dbReference type="AlphaFoldDB" id="A0A520LLC0"/>
<feature type="transmembrane region" description="Helical" evidence="1">
    <location>
        <begin position="21"/>
        <end position="41"/>
    </location>
</feature>
<evidence type="ECO:0000256" key="1">
    <source>
        <dbReference type="SAM" id="Phobius"/>
    </source>
</evidence>
<name>A0A520LLC0_9GAMM</name>
<dbReference type="EMBL" id="SHBO01000031">
    <property type="protein sequence ID" value="RZO06041.1"/>
    <property type="molecule type" value="Genomic_DNA"/>
</dbReference>
<feature type="domain" description="Beta-lactamase-related" evidence="2">
    <location>
        <begin position="103"/>
        <end position="356"/>
    </location>
</feature>
<evidence type="ECO:0000313" key="4">
    <source>
        <dbReference type="Proteomes" id="UP000318148"/>
    </source>
</evidence>
<dbReference type="Pfam" id="PF00144">
    <property type="entry name" value="Beta-lactamase"/>
    <property type="match status" value="1"/>
</dbReference>
<dbReference type="Proteomes" id="UP000318148">
    <property type="component" value="Unassembled WGS sequence"/>
</dbReference>
<dbReference type="GO" id="GO:0016787">
    <property type="term" value="F:hydrolase activity"/>
    <property type="evidence" value="ECO:0007669"/>
    <property type="project" value="UniProtKB-KW"/>
</dbReference>
<keyword evidence="1" id="KW-1133">Transmembrane helix</keyword>
<sequence>MSHRRRSETKHNHHRLNGLDIFKAFALIIICSFLASCGGGGGGENGSSTITIPPNPPEPAIGTNTYPGISWEVRDPQDAGVSVTGINEALDYAFRTNKNTQGVVIIRHGVIIGERYADDKSSSSLATSWSTGKSFASALIGIALDKGYIASIDESADTYLPEWVGTGKSEVTIRSILEMRSGLGVGSGGDANIYSGGGINGDQLAFALNRNLQSAPRTQNWSYSNADSMLMAGIIEESTGQSVLDFADRELFSKIDMQADWWTDELGHAMTYCCIDTTTRDFARFGLLFARKGKWRDEQLISESWVAESTQVPNGTNNQAYALQWWVNQNDGYFYAAGLHTNNIYVFPQLDLVVVRNSDYAKIGSSSIRTGNNYHSTTPPLSWSNSSFLQPIVDAIEN</sequence>
<dbReference type="InterPro" id="IPR012338">
    <property type="entry name" value="Beta-lactam/transpept-like"/>
</dbReference>
<dbReference type="Gene3D" id="3.40.710.10">
    <property type="entry name" value="DD-peptidase/beta-lactamase superfamily"/>
    <property type="match status" value="1"/>
</dbReference>
<proteinExistence type="predicted"/>
<dbReference type="PANTHER" id="PTHR43283">
    <property type="entry name" value="BETA-LACTAMASE-RELATED"/>
    <property type="match status" value="1"/>
</dbReference>
<reference evidence="3 4" key="1">
    <citation type="submission" date="2019-02" db="EMBL/GenBank/DDBJ databases">
        <title>Prokaryotic population dynamics and viral predation in marine succession experiment using metagenomics: the confinement effect.</title>
        <authorList>
            <person name="Haro-Moreno J.M."/>
            <person name="Rodriguez-Valera F."/>
            <person name="Lopez-Perez M."/>
        </authorList>
    </citation>
    <scope>NUCLEOTIDE SEQUENCE [LARGE SCALE GENOMIC DNA]</scope>
    <source>
        <strain evidence="3">MED-G169</strain>
    </source>
</reference>
<gene>
    <name evidence="3" type="ORF">EVB02_02835</name>
</gene>
<dbReference type="InterPro" id="IPR050789">
    <property type="entry name" value="Diverse_Enzym_Activities"/>
</dbReference>
<dbReference type="InterPro" id="IPR001466">
    <property type="entry name" value="Beta-lactam-related"/>
</dbReference>
<dbReference type="SUPFAM" id="SSF56601">
    <property type="entry name" value="beta-lactamase/transpeptidase-like"/>
    <property type="match status" value="1"/>
</dbReference>
<evidence type="ECO:0000313" key="3">
    <source>
        <dbReference type="EMBL" id="RZO06041.1"/>
    </source>
</evidence>
<organism evidence="3 4">
    <name type="scientific">SAR92 clade bacterium</name>
    <dbReference type="NCBI Taxonomy" id="2315479"/>
    <lineage>
        <taxon>Bacteria</taxon>
        <taxon>Pseudomonadati</taxon>
        <taxon>Pseudomonadota</taxon>
        <taxon>Gammaproteobacteria</taxon>
        <taxon>Cellvibrionales</taxon>
        <taxon>Porticoccaceae</taxon>
        <taxon>SAR92 clade</taxon>
    </lineage>
</organism>
<dbReference type="PANTHER" id="PTHR43283:SF7">
    <property type="entry name" value="BETA-LACTAMASE-RELATED DOMAIN-CONTAINING PROTEIN"/>
    <property type="match status" value="1"/>
</dbReference>